<comment type="caution">
    <text evidence="1">The sequence shown here is derived from an EMBL/GenBank/DDBJ whole genome shotgun (WGS) entry which is preliminary data.</text>
</comment>
<accession>A0ACC2PGW6</accession>
<organism evidence="1 2">
    <name type="scientific">Eretmocerus hayati</name>
    <dbReference type="NCBI Taxonomy" id="131215"/>
    <lineage>
        <taxon>Eukaryota</taxon>
        <taxon>Metazoa</taxon>
        <taxon>Ecdysozoa</taxon>
        <taxon>Arthropoda</taxon>
        <taxon>Hexapoda</taxon>
        <taxon>Insecta</taxon>
        <taxon>Pterygota</taxon>
        <taxon>Neoptera</taxon>
        <taxon>Endopterygota</taxon>
        <taxon>Hymenoptera</taxon>
        <taxon>Apocrita</taxon>
        <taxon>Proctotrupomorpha</taxon>
        <taxon>Chalcidoidea</taxon>
        <taxon>Aphelinidae</taxon>
        <taxon>Aphelininae</taxon>
        <taxon>Eretmocerus</taxon>
    </lineage>
</organism>
<dbReference type="EMBL" id="CM056741">
    <property type="protein sequence ID" value="KAJ8682597.1"/>
    <property type="molecule type" value="Genomic_DNA"/>
</dbReference>
<name>A0ACC2PGW6_9HYME</name>
<gene>
    <name evidence="1" type="ORF">QAD02_018389</name>
</gene>
<dbReference type="Proteomes" id="UP001239111">
    <property type="component" value="Chromosome 1"/>
</dbReference>
<evidence type="ECO:0000313" key="1">
    <source>
        <dbReference type="EMBL" id="KAJ8682597.1"/>
    </source>
</evidence>
<sequence>MNEAEDIDGSDFVELTQNDLIGINIVLGRAKKVMRVVRANQDEHSGGNVPPMSLLEDIVTTVLVDGGNLELPSDDIIVISDVEMDGDTEPVSDEDSEQTSTCNRSQSRYAVRTRKRQFRQTSQPAPLAKRQKVDPQFSKYGSVMAVVVQHKQGDIIQRAIAKQFFTEPERRLLVSITTNELVQCHGNYYPPSEKKEALAKAIVTEIPILKHVKGLGYEHYYDPITRRDGFIEYKLCNLRKYLRLDEKVYNKVNPKGCGSKRKSSDDSDAEPNGAELRLQMSWDKPDSHHKTGIKKGMDLTYNSRRSWINRTKPPASDSIAAYPRIADYEGEMVDGEFEKLFPNSAINIITEYVTTLVPQILAYSRQAEPKMFVEVQELYRDHEDKGKFGRIILCADVLDNQFLFWELDSFVAMMLLMRLIHPWNLAKSDKQNTHNEIQAENNKKKSEKPVPDQSRYSIEFISGLPCRIRGTQLYAAERRHKTKTSIQPYMI</sequence>
<evidence type="ECO:0000313" key="2">
    <source>
        <dbReference type="Proteomes" id="UP001239111"/>
    </source>
</evidence>
<protein>
    <submittedName>
        <fullName evidence="1">Uncharacterized protein</fullName>
    </submittedName>
</protein>
<keyword evidence="2" id="KW-1185">Reference proteome</keyword>
<proteinExistence type="predicted"/>
<reference evidence="1" key="1">
    <citation type="submission" date="2023-04" db="EMBL/GenBank/DDBJ databases">
        <title>A chromosome-level genome assembly of the parasitoid wasp Eretmocerus hayati.</title>
        <authorList>
            <person name="Zhong Y."/>
            <person name="Liu S."/>
            <person name="Liu Y."/>
        </authorList>
    </citation>
    <scope>NUCLEOTIDE SEQUENCE</scope>
    <source>
        <strain evidence="1">ZJU_SS_LIU_2023</strain>
    </source>
</reference>